<name>A0ABU3R3T4_9GAMM</name>
<protein>
    <submittedName>
        <fullName evidence="1">DUF885 domain-containing protein</fullName>
    </submittedName>
</protein>
<dbReference type="Proteomes" id="UP001257914">
    <property type="component" value="Unassembled WGS sequence"/>
</dbReference>
<comment type="caution">
    <text evidence="1">The sequence shown here is derived from an EMBL/GenBank/DDBJ whole genome shotgun (WGS) entry which is preliminary data.</text>
</comment>
<dbReference type="EMBL" id="JAWCUA010000010">
    <property type="protein sequence ID" value="MDU0113948.1"/>
    <property type="molecule type" value="Genomic_DNA"/>
</dbReference>
<dbReference type="InterPro" id="IPR010281">
    <property type="entry name" value="DUF885"/>
</dbReference>
<organism evidence="1 2">
    <name type="scientific">Psychrosphaera aquimarina</name>
    <dbReference type="NCBI Taxonomy" id="2044854"/>
    <lineage>
        <taxon>Bacteria</taxon>
        <taxon>Pseudomonadati</taxon>
        <taxon>Pseudomonadota</taxon>
        <taxon>Gammaproteobacteria</taxon>
        <taxon>Alteromonadales</taxon>
        <taxon>Pseudoalteromonadaceae</taxon>
        <taxon>Psychrosphaera</taxon>
    </lineage>
</organism>
<dbReference type="PANTHER" id="PTHR33361:SF15">
    <property type="entry name" value="DUF885 FAMILY LIPOPROTEIN"/>
    <property type="match status" value="1"/>
</dbReference>
<sequence>MASTSYYKSFNNSLFKTKIKQTLTLVGSVAASVFVAGTLTACQPGTAPDNSIEITQLQTKSTQDIAFSKFAESFIDQFWQLNPGYAVYVGFYKYDTLLPIPNEQTAEKELAFYQQQLEQLNAIHPQGLSPNNASDYYILKNQIESGIWYSTVLKSGEWDPSNYNVAGVFGVILNTDYKPLNERLSTIIERMKNVPAYYQAAQQNLINPTLTHTKLAAQQNKGTLGLFNKTISEKVQNSSLPEIQKQVFNQRLTDAVAAIEGYISWLDNKVIELENSSNVKDFRIGKDLYEQKFKFDIFSAYAANELYDKALSEKDRVHKEMIKIADKLWPKYFEGTVKPKDPLVMIKAVIDHISVKHVKRDDFVDSIRAQIPELEAFVSKHDLITMDKDKPLVVRETPEYQRGFAGASINAPGPYDAKANTYYNVTPLDNFNDEEAESYLREYNHWLLQVLNIHEAVPGHYTQLVHSNKSKSLVKSIFGNGAMVEGWAVYTERMMLEEGYGDNEPELWLMYYKWNLRVIMNAILDYSIQVNGLTESEALDMMINQAFQEKSEATGKWRRATLSQVQLTSYFTGYSEIYQLREELKKVTGDKFNLKDFHNQFLSFGSAPVPIIRKLMFDDYVNTHK</sequence>
<gene>
    <name evidence="1" type="ORF">RT723_13250</name>
</gene>
<evidence type="ECO:0000313" key="1">
    <source>
        <dbReference type="EMBL" id="MDU0113948.1"/>
    </source>
</evidence>
<evidence type="ECO:0000313" key="2">
    <source>
        <dbReference type="Proteomes" id="UP001257914"/>
    </source>
</evidence>
<dbReference type="RefSeq" id="WP_315947537.1">
    <property type="nucleotide sequence ID" value="NZ_JAWCUA010000010.1"/>
</dbReference>
<proteinExistence type="predicted"/>
<dbReference type="Pfam" id="PF05960">
    <property type="entry name" value="DUF885"/>
    <property type="match status" value="1"/>
</dbReference>
<dbReference type="PANTHER" id="PTHR33361">
    <property type="entry name" value="GLR0591 PROTEIN"/>
    <property type="match status" value="1"/>
</dbReference>
<accession>A0ABU3R3T4</accession>
<keyword evidence="2" id="KW-1185">Reference proteome</keyword>
<reference evidence="1 2" key="1">
    <citation type="submission" date="2023-10" db="EMBL/GenBank/DDBJ databases">
        <title>Psychrosphaera aquimaarina strain SW33 isolated from seawater.</title>
        <authorList>
            <person name="Bayburt H."/>
            <person name="Kim J.M."/>
            <person name="Choi B.J."/>
            <person name="Jeon C.O."/>
        </authorList>
    </citation>
    <scope>NUCLEOTIDE SEQUENCE [LARGE SCALE GENOMIC DNA]</scope>
    <source>
        <strain evidence="1 2">KCTC 52743</strain>
    </source>
</reference>